<organism evidence="5 6">
    <name type="scientific">Volvox africanus</name>
    <dbReference type="NCBI Taxonomy" id="51714"/>
    <lineage>
        <taxon>Eukaryota</taxon>
        <taxon>Viridiplantae</taxon>
        <taxon>Chlorophyta</taxon>
        <taxon>core chlorophytes</taxon>
        <taxon>Chlorophyceae</taxon>
        <taxon>CS clade</taxon>
        <taxon>Chlamydomonadales</taxon>
        <taxon>Volvocaceae</taxon>
        <taxon>Volvox</taxon>
    </lineage>
</organism>
<protein>
    <recommendedName>
        <fullName evidence="4">Carrier domain-containing protein</fullName>
    </recommendedName>
</protein>
<feature type="non-terminal residue" evidence="5">
    <location>
        <position position="1"/>
    </location>
</feature>
<dbReference type="InterPro" id="IPR036736">
    <property type="entry name" value="ACP-like_sf"/>
</dbReference>
<dbReference type="EMBL" id="BSDZ01000015">
    <property type="protein sequence ID" value="GLI63381.1"/>
    <property type="molecule type" value="Genomic_DNA"/>
</dbReference>
<feature type="non-terminal residue" evidence="5">
    <location>
        <position position="126"/>
    </location>
</feature>
<feature type="compositionally biased region" description="Basic and acidic residues" evidence="3">
    <location>
        <begin position="86"/>
        <end position="99"/>
    </location>
</feature>
<dbReference type="Gene3D" id="1.10.1200.10">
    <property type="entry name" value="ACP-like"/>
    <property type="match status" value="1"/>
</dbReference>
<dbReference type="InterPro" id="IPR009081">
    <property type="entry name" value="PP-bd_ACP"/>
</dbReference>
<proteinExistence type="predicted"/>
<evidence type="ECO:0000313" key="5">
    <source>
        <dbReference type="EMBL" id="GLI63381.1"/>
    </source>
</evidence>
<evidence type="ECO:0000313" key="6">
    <source>
        <dbReference type="Proteomes" id="UP001165090"/>
    </source>
</evidence>
<keyword evidence="1" id="KW-0596">Phosphopantetheine</keyword>
<dbReference type="PROSITE" id="PS00012">
    <property type="entry name" value="PHOSPHOPANTETHEINE"/>
    <property type="match status" value="1"/>
</dbReference>
<dbReference type="Proteomes" id="UP001165090">
    <property type="component" value="Unassembled WGS sequence"/>
</dbReference>
<evidence type="ECO:0000256" key="3">
    <source>
        <dbReference type="SAM" id="MobiDB-lite"/>
    </source>
</evidence>
<dbReference type="PROSITE" id="PS50075">
    <property type="entry name" value="CARRIER"/>
    <property type="match status" value="1"/>
</dbReference>
<feature type="domain" description="Carrier" evidence="4">
    <location>
        <begin position="1"/>
        <end position="74"/>
    </location>
</feature>
<dbReference type="InterPro" id="IPR020806">
    <property type="entry name" value="PKS_PP-bd"/>
</dbReference>
<dbReference type="InterPro" id="IPR006162">
    <property type="entry name" value="Ppantetheine_attach_site"/>
</dbReference>
<dbReference type="SMART" id="SM00823">
    <property type="entry name" value="PKS_PP"/>
    <property type="match status" value="1"/>
</dbReference>
<sequence>DIGFVRNEVAAAVRGVVGSSVSPDAPLMSSGLDSLGAVELRNALEGRLQVSLPSTLVFDYPTIDAISALVASSIRPQQPQKQQRPSADDGHDLAGDVGDHGGSSSDGERDEDHDLLEDLFSSDPDK</sequence>
<dbReference type="PANTHER" id="PTHR43775:SF37">
    <property type="entry name" value="SI:DKEY-61P9.11"/>
    <property type="match status" value="1"/>
</dbReference>
<comment type="caution">
    <text evidence="5">The sequence shown here is derived from an EMBL/GenBank/DDBJ whole genome shotgun (WGS) entry which is preliminary data.</text>
</comment>
<accession>A0ABQ5S278</accession>
<dbReference type="SUPFAM" id="SSF47336">
    <property type="entry name" value="ACP-like"/>
    <property type="match status" value="1"/>
</dbReference>
<dbReference type="Pfam" id="PF00550">
    <property type="entry name" value="PP-binding"/>
    <property type="match status" value="1"/>
</dbReference>
<reference evidence="5 6" key="1">
    <citation type="journal article" date="2023" name="IScience">
        <title>Expanded male sex-determining region conserved during the evolution of homothallism in the green alga Volvox.</title>
        <authorList>
            <person name="Yamamoto K."/>
            <person name="Matsuzaki R."/>
            <person name="Mahakham W."/>
            <person name="Heman W."/>
            <person name="Sekimoto H."/>
            <person name="Kawachi M."/>
            <person name="Minakuchi Y."/>
            <person name="Toyoda A."/>
            <person name="Nozaki H."/>
        </authorList>
    </citation>
    <scope>NUCLEOTIDE SEQUENCE [LARGE SCALE GENOMIC DNA]</scope>
    <source>
        <strain evidence="5 6">NIES-4468</strain>
    </source>
</reference>
<evidence type="ECO:0000259" key="4">
    <source>
        <dbReference type="PROSITE" id="PS50075"/>
    </source>
</evidence>
<feature type="compositionally biased region" description="Low complexity" evidence="3">
    <location>
        <begin position="75"/>
        <end position="85"/>
    </location>
</feature>
<keyword evidence="6" id="KW-1185">Reference proteome</keyword>
<gene>
    <name evidence="5" type="ORF">VaNZ11_006293</name>
</gene>
<name>A0ABQ5S278_9CHLO</name>
<evidence type="ECO:0000256" key="2">
    <source>
        <dbReference type="ARBA" id="ARBA00022553"/>
    </source>
</evidence>
<dbReference type="PANTHER" id="PTHR43775">
    <property type="entry name" value="FATTY ACID SYNTHASE"/>
    <property type="match status" value="1"/>
</dbReference>
<dbReference type="InterPro" id="IPR050091">
    <property type="entry name" value="PKS_NRPS_Biosynth_Enz"/>
</dbReference>
<feature type="region of interest" description="Disordered" evidence="3">
    <location>
        <begin position="73"/>
        <end position="126"/>
    </location>
</feature>
<keyword evidence="2" id="KW-0597">Phosphoprotein</keyword>
<evidence type="ECO:0000256" key="1">
    <source>
        <dbReference type="ARBA" id="ARBA00022450"/>
    </source>
</evidence>